<keyword evidence="4 6" id="KW-1133">Transmembrane helix</keyword>
<keyword evidence="6" id="KW-1003">Cell membrane</keyword>
<accession>A0A009I5P6</accession>
<keyword evidence="3 6" id="KW-0812">Transmembrane</keyword>
<dbReference type="EMBL" id="JEWH01000020">
    <property type="protein sequence ID" value="EXB05811.1"/>
    <property type="molecule type" value="Genomic_DNA"/>
</dbReference>
<evidence type="ECO:0000256" key="4">
    <source>
        <dbReference type="ARBA" id="ARBA00022989"/>
    </source>
</evidence>
<sequence length="263" mass="27894">MLLLVVEGIVIGFLLGLTGAGGGILAVPALMTSQGWSVAQAAPIGLLAVALSTLIGTIEGLFKKIVRYRAAIWIALIGAPMAHIGILIANTISPIWLMLMFSLVMFTVGYRLISNRISDFHNPPCQVNPSTGRFIWNFKTGGVLASIGIIAGLLTGMLGVGGGFVIVPALRKVTNLDMHSIVATSLMIIFLISGMSIVMHIAEGFHYPVAITSAFALACAFGMLLGRRAIRFIPSAIVQKVFALMVFAVAIYMVIKIVNLTNI</sequence>
<organism evidence="7 8">
    <name type="scientific">Acinetobacter baumannii (strain 1295743)</name>
    <dbReference type="NCBI Taxonomy" id="1310613"/>
    <lineage>
        <taxon>Bacteria</taxon>
        <taxon>Pseudomonadati</taxon>
        <taxon>Pseudomonadota</taxon>
        <taxon>Gammaproteobacteria</taxon>
        <taxon>Moraxellales</taxon>
        <taxon>Moraxellaceae</taxon>
        <taxon>Acinetobacter</taxon>
        <taxon>Acinetobacter calcoaceticus/baumannii complex</taxon>
    </lineage>
</organism>
<protein>
    <recommendedName>
        <fullName evidence="6">Probable membrane transporter protein</fullName>
    </recommendedName>
</protein>
<dbReference type="Pfam" id="PF01925">
    <property type="entry name" value="TauE"/>
    <property type="match status" value="1"/>
</dbReference>
<feature type="transmembrane region" description="Helical" evidence="6">
    <location>
        <begin position="70"/>
        <end position="89"/>
    </location>
</feature>
<dbReference type="Proteomes" id="UP000020595">
    <property type="component" value="Unassembled WGS sequence"/>
</dbReference>
<proteinExistence type="inferred from homology"/>
<reference evidence="7 8" key="1">
    <citation type="submission" date="2014-02" db="EMBL/GenBank/DDBJ databases">
        <title>Comparative genomics and transcriptomics to identify genetic mechanisms underlying the emergence of carbapenem resistant Acinetobacter baumannii (CRAb).</title>
        <authorList>
            <person name="Harris A.D."/>
            <person name="Johnson K.J."/>
            <person name="George J."/>
            <person name="Shefchek K."/>
            <person name="Daugherty S.C."/>
            <person name="Parankush S."/>
            <person name="Sadzewicz L."/>
            <person name="Tallon L."/>
            <person name="Sengamalay N."/>
            <person name="Hazen T.H."/>
            <person name="Rasko D.A."/>
        </authorList>
    </citation>
    <scope>NUCLEOTIDE SEQUENCE [LARGE SCALE GENOMIC DNA]</scope>
    <source>
        <strain evidence="7 8">1295743</strain>
    </source>
</reference>
<dbReference type="PANTHER" id="PTHR43701">
    <property type="entry name" value="MEMBRANE TRANSPORTER PROTEIN MJ0441-RELATED"/>
    <property type="match status" value="1"/>
</dbReference>
<feature type="transmembrane region" description="Helical" evidence="6">
    <location>
        <begin position="178"/>
        <end position="198"/>
    </location>
</feature>
<feature type="transmembrane region" description="Helical" evidence="6">
    <location>
        <begin position="143"/>
        <end position="166"/>
    </location>
</feature>
<feature type="transmembrane region" description="Helical" evidence="6">
    <location>
        <begin position="36"/>
        <end position="58"/>
    </location>
</feature>
<dbReference type="AlphaFoldDB" id="A0A009I5P6"/>
<evidence type="ECO:0000313" key="8">
    <source>
        <dbReference type="Proteomes" id="UP000020595"/>
    </source>
</evidence>
<evidence type="ECO:0000256" key="5">
    <source>
        <dbReference type="ARBA" id="ARBA00023136"/>
    </source>
</evidence>
<dbReference type="InterPro" id="IPR002781">
    <property type="entry name" value="TM_pro_TauE-like"/>
</dbReference>
<feature type="transmembrane region" description="Helical" evidence="6">
    <location>
        <begin position="95"/>
        <end position="113"/>
    </location>
</feature>
<feature type="transmembrane region" description="Helical" evidence="6">
    <location>
        <begin position="237"/>
        <end position="255"/>
    </location>
</feature>
<gene>
    <name evidence="7" type="ORF">J512_1892</name>
</gene>
<comment type="similarity">
    <text evidence="2 6">Belongs to the 4-toluene sulfonate uptake permease (TSUP) (TC 2.A.102) family.</text>
</comment>
<evidence type="ECO:0000256" key="1">
    <source>
        <dbReference type="ARBA" id="ARBA00004141"/>
    </source>
</evidence>
<evidence type="ECO:0000256" key="2">
    <source>
        <dbReference type="ARBA" id="ARBA00009142"/>
    </source>
</evidence>
<name>A0A009I5P6_ACIB9</name>
<dbReference type="PATRIC" id="fig|1310613.3.peg.1814"/>
<dbReference type="RefSeq" id="WP_000925652.1">
    <property type="nucleotide sequence ID" value="NZ_JEWH01000020.1"/>
</dbReference>
<comment type="caution">
    <text evidence="7">The sequence shown here is derived from an EMBL/GenBank/DDBJ whole genome shotgun (WGS) entry which is preliminary data.</text>
</comment>
<evidence type="ECO:0000256" key="6">
    <source>
        <dbReference type="RuleBase" id="RU363041"/>
    </source>
</evidence>
<dbReference type="PANTHER" id="PTHR43701:SF2">
    <property type="entry name" value="MEMBRANE TRANSPORTER PROTEIN YJNA-RELATED"/>
    <property type="match status" value="1"/>
</dbReference>
<keyword evidence="5 6" id="KW-0472">Membrane</keyword>
<dbReference type="GO" id="GO:0005886">
    <property type="term" value="C:plasma membrane"/>
    <property type="evidence" value="ECO:0007669"/>
    <property type="project" value="UniProtKB-SubCell"/>
</dbReference>
<evidence type="ECO:0000313" key="7">
    <source>
        <dbReference type="EMBL" id="EXB05811.1"/>
    </source>
</evidence>
<evidence type="ECO:0000256" key="3">
    <source>
        <dbReference type="ARBA" id="ARBA00022692"/>
    </source>
</evidence>
<feature type="transmembrane region" description="Helical" evidence="6">
    <location>
        <begin position="205"/>
        <end position="225"/>
    </location>
</feature>
<dbReference type="InterPro" id="IPR051598">
    <property type="entry name" value="TSUP/Inactive_protease-like"/>
</dbReference>
<comment type="subcellular location">
    <subcellularLocation>
        <location evidence="6">Cell membrane</location>
        <topology evidence="6">Multi-pass membrane protein</topology>
    </subcellularLocation>
    <subcellularLocation>
        <location evidence="1">Membrane</location>
        <topology evidence="1">Multi-pass membrane protein</topology>
    </subcellularLocation>
</comment>